<reference evidence="1 2" key="1">
    <citation type="submission" date="2024-02" db="EMBL/GenBank/DDBJ databases">
        <authorList>
            <person name="Chen Y."/>
            <person name="Shah S."/>
            <person name="Dougan E. K."/>
            <person name="Thang M."/>
            <person name="Chan C."/>
        </authorList>
    </citation>
    <scope>NUCLEOTIDE SEQUENCE [LARGE SCALE GENOMIC DNA]</scope>
</reference>
<dbReference type="EMBL" id="CAXAMN010024550">
    <property type="protein sequence ID" value="CAK9087571.1"/>
    <property type="molecule type" value="Genomic_DNA"/>
</dbReference>
<gene>
    <name evidence="1" type="ORF">CCMP2556_LOCUS42335</name>
</gene>
<dbReference type="Gene3D" id="3.30.160.20">
    <property type="match status" value="1"/>
</dbReference>
<proteinExistence type="predicted"/>
<organism evidence="1 2">
    <name type="scientific">Durusdinium trenchii</name>
    <dbReference type="NCBI Taxonomy" id="1381693"/>
    <lineage>
        <taxon>Eukaryota</taxon>
        <taxon>Sar</taxon>
        <taxon>Alveolata</taxon>
        <taxon>Dinophyceae</taxon>
        <taxon>Suessiales</taxon>
        <taxon>Symbiodiniaceae</taxon>
        <taxon>Durusdinium</taxon>
    </lineage>
</organism>
<name>A0ABP0QH87_9DINO</name>
<keyword evidence="2" id="KW-1185">Reference proteome</keyword>
<evidence type="ECO:0000313" key="1">
    <source>
        <dbReference type="EMBL" id="CAK9087571.1"/>
    </source>
</evidence>
<sequence>MAATLRLGKKSWTLPAAPNASCICILNEWCQAIQAELHWELRQTGPHAESSTGADDAVDLWQVGERSDSLCKGRLGTWQQRLNRPVVPGAVEYISQMWYSSRTEFQWLCTVHLHCMSSQGSPPVCFTGRPLRSKKEAEQSAAWEAVSELTARNSQHQ</sequence>
<dbReference type="SUPFAM" id="SSF54768">
    <property type="entry name" value="dsRNA-binding domain-like"/>
    <property type="match status" value="1"/>
</dbReference>
<evidence type="ECO:0000313" key="2">
    <source>
        <dbReference type="Proteomes" id="UP001642484"/>
    </source>
</evidence>
<dbReference type="Proteomes" id="UP001642484">
    <property type="component" value="Unassembled WGS sequence"/>
</dbReference>
<protein>
    <submittedName>
        <fullName evidence="1">Uncharacterized protein</fullName>
    </submittedName>
</protein>
<comment type="caution">
    <text evidence="1">The sequence shown here is derived from an EMBL/GenBank/DDBJ whole genome shotgun (WGS) entry which is preliminary data.</text>
</comment>
<accession>A0ABP0QH87</accession>